<keyword evidence="3" id="KW-1185">Reference proteome</keyword>
<comment type="caution">
    <text evidence="2">The sequence shown here is derived from an EMBL/GenBank/DDBJ whole genome shotgun (WGS) entry which is preliminary data.</text>
</comment>
<dbReference type="AlphaFoldDB" id="A0A6A6LEC4"/>
<evidence type="ECO:0000256" key="1">
    <source>
        <dbReference type="SAM" id="MobiDB-lite"/>
    </source>
</evidence>
<dbReference type="Proteomes" id="UP000467840">
    <property type="component" value="Chromosome 1"/>
</dbReference>
<evidence type="ECO:0000313" key="2">
    <source>
        <dbReference type="EMBL" id="KAF2297999.1"/>
    </source>
</evidence>
<gene>
    <name evidence="2" type="ORF">GH714_006902</name>
</gene>
<protein>
    <submittedName>
        <fullName evidence="2">Uncharacterized protein</fullName>
    </submittedName>
</protein>
<dbReference type="PANTHER" id="PTHR47721:SF2">
    <property type="entry name" value="OS01G0235100 PROTEIN"/>
    <property type="match status" value="1"/>
</dbReference>
<accession>A0A6A6LEC4</accession>
<name>A0A6A6LEC4_HEVBR</name>
<reference evidence="2 3" key="1">
    <citation type="journal article" date="2020" name="Mol. Plant">
        <title>The Chromosome-Based Rubber Tree Genome Provides New Insights into Spurge Genome Evolution and Rubber Biosynthesis.</title>
        <authorList>
            <person name="Liu J."/>
            <person name="Shi C."/>
            <person name="Shi C.C."/>
            <person name="Li W."/>
            <person name="Zhang Q.J."/>
            <person name="Zhang Y."/>
            <person name="Li K."/>
            <person name="Lu H.F."/>
            <person name="Shi C."/>
            <person name="Zhu S.T."/>
            <person name="Xiao Z.Y."/>
            <person name="Nan H."/>
            <person name="Yue Y."/>
            <person name="Zhu X.G."/>
            <person name="Wu Y."/>
            <person name="Hong X.N."/>
            <person name="Fan G.Y."/>
            <person name="Tong Y."/>
            <person name="Zhang D."/>
            <person name="Mao C.L."/>
            <person name="Liu Y.L."/>
            <person name="Hao S.J."/>
            <person name="Liu W.Q."/>
            <person name="Lv M.Q."/>
            <person name="Zhang H.B."/>
            <person name="Liu Y."/>
            <person name="Hu-Tang G.R."/>
            <person name="Wang J.P."/>
            <person name="Wang J.H."/>
            <person name="Sun Y.H."/>
            <person name="Ni S.B."/>
            <person name="Chen W.B."/>
            <person name="Zhang X.C."/>
            <person name="Jiao Y.N."/>
            <person name="Eichler E.E."/>
            <person name="Li G.H."/>
            <person name="Liu X."/>
            <person name="Gao L.Z."/>
        </authorList>
    </citation>
    <scope>NUCLEOTIDE SEQUENCE [LARGE SCALE GENOMIC DNA]</scope>
    <source>
        <strain evidence="3">cv. GT1</strain>
        <tissue evidence="2">Leaf</tissue>
    </source>
</reference>
<organism evidence="2 3">
    <name type="scientific">Hevea brasiliensis</name>
    <name type="common">Para rubber tree</name>
    <name type="synonym">Siphonia brasiliensis</name>
    <dbReference type="NCBI Taxonomy" id="3981"/>
    <lineage>
        <taxon>Eukaryota</taxon>
        <taxon>Viridiplantae</taxon>
        <taxon>Streptophyta</taxon>
        <taxon>Embryophyta</taxon>
        <taxon>Tracheophyta</taxon>
        <taxon>Spermatophyta</taxon>
        <taxon>Magnoliopsida</taxon>
        <taxon>eudicotyledons</taxon>
        <taxon>Gunneridae</taxon>
        <taxon>Pentapetalae</taxon>
        <taxon>rosids</taxon>
        <taxon>fabids</taxon>
        <taxon>Malpighiales</taxon>
        <taxon>Euphorbiaceae</taxon>
        <taxon>Crotonoideae</taxon>
        <taxon>Micrandreae</taxon>
        <taxon>Hevea</taxon>
    </lineage>
</organism>
<sequence length="161" mass="17011">MAITLLSIPTPHQTLFSHRLYANSNSCLHGSAALLRYPSKSFILLSSSSPSSLASVADDNPLPPPPCARPVQSESATVDSGEPPVGGCKACGRQEIEKGCNGEGRIQGGIATFPGFGWWPIKAYRPCPGFVHLVAGIGGKGKAWMKLPLGGGRKNSYRKQH</sequence>
<dbReference type="PANTHER" id="PTHR47721">
    <property type="entry name" value="OS01G0235100 PROTEIN"/>
    <property type="match status" value="1"/>
</dbReference>
<dbReference type="EMBL" id="JAAGAX010000011">
    <property type="protein sequence ID" value="KAF2297999.1"/>
    <property type="molecule type" value="Genomic_DNA"/>
</dbReference>
<feature type="region of interest" description="Disordered" evidence="1">
    <location>
        <begin position="54"/>
        <end position="86"/>
    </location>
</feature>
<evidence type="ECO:0000313" key="3">
    <source>
        <dbReference type="Proteomes" id="UP000467840"/>
    </source>
</evidence>
<dbReference type="GO" id="GO:0009507">
    <property type="term" value="C:chloroplast"/>
    <property type="evidence" value="ECO:0007669"/>
    <property type="project" value="TreeGrafter"/>
</dbReference>
<proteinExistence type="predicted"/>